<reference evidence="1 2" key="1">
    <citation type="submission" date="2021-01" db="EMBL/GenBank/DDBJ databases">
        <title>Biogeographic distribution of Paracoccus.</title>
        <authorList>
            <person name="Hollensteiner J."/>
            <person name="Leineberger J."/>
            <person name="Brinkhoff T."/>
            <person name="Daniel R."/>
        </authorList>
    </citation>
    <scope>NUCLEOTIDE SEQUENCE [LARGE SCALE GENOMIC DNA]</scope>
    <source>
        <strain evidence="1 2">DSM 18447</strain>
    </source>
</reference>
<gene>
    <name evidence="1" type="ORF">JHX88_00995</name>
</gene>
<evidence type="ECO:0000313" key="2">
    <source>
        <dbReference type="Proteomes" id="UP001215549"/>
    </source>
</evidence>
<keyword evidence="2" id="KW-1185">Reference proteome</keyword>
<organism evidence="1 2">
    <name type="scientific">Paracoccus saliphilus</name>
    <dbReference type="NCBI Taxonomy" id="405559"/>
    <lineage>
        <taxon>Bacteria</taxon>
        <taxon>Pseudomonadati</taxon>
        <taxon>Pseudomonadota</taxon>
        <taxon>Alphaproteobacteria</taxon>
        <taxon>Rhodobacterales</taxon>
        <taxon>Paracoccaceae</taxon>
        <taxon>Paracoccus</taxon>
    </lineage>
</organism>
<dbReference type="EMBL" id="CP067140">
    <property type="protein sequence ID" value="WCR03391.1"/>
    <property type="molecule type" value="Genomic_DNA"/>
</dbReference>
<accession>A0ABY7S8L8</accession>
<dbReference type="Pfam" id="PF11150">
    <property type="entry name" value="DUF2927"/>
    <property type="match status" value="1"/>
</dbReference>
<proteinExistence type="predicted"/>
<evidence type="ECO:0000313" key="1">
    <source>
        <dbReference type="EMBL" id="WCR03391.1"/>
    </source>
</evidence>
<name>A0ABY7S8L8_9RHOB</name>
<dbReference type="RefSeq" id="WP_141225717.1">
    <property type="nucleotide sequence ID" value="NZ_CP067140.1"/>
</dbReference>
<dbReference type="Proteomes" id="UP001215549">
    <property type="component" value="Chromosome"/>
</dbReference>
<sequence>MSSLTSRNHRRYPLTTSALMLAFALAGCTDKGEKDVRIVPPPVTEPEPPEPEGPTQAEIREARAERNRAANRVAATRVSAVSQTQQNYYAEVERKLLDGNRLRLDRTPIDAPIDAETLAQNFIQIALHDEYGSDGKRHADGASAPLRRWQQPVHVDLEFGPSSDTALKQEIRSEVAAFADRLEQITGHSVKLTDGTGNFTMLVLNDEERRDISARLPDLAPGIPAQDIAALRDLSPDIYCTVFAYSKGASTSYAHAVAVIRAELPPLLRLSCVHEEMAQGMGLANDSPEARPSIFNDDEEFALLTRHDELLLQILYDPRLRPGMSEAEAAPVVRKIAGELLP</sequence>
<protein>
    <submittedName>
        <fullName evidence="1">DUF2927 domain-containing protein</fullName>
    </submittedName>
</protein>
<dbReference type="PROSITE" id="PS51257">
    <property type="entry name" value="PROKAR_LIPOPROTEIN"/>
    <property type="match status" value="1"/>
</dbReference>
<dbReference type="InterPro" id="IPR021323">
    <property type="entry name" value="DUF2927"/>
</dbReference>